<accession>A0A6I0FA76</accession>
<dbReference type="AlphaFoldDB" id="A0A6I0FA76"/>
<comment type="caution">
    <text evidence="1">The sequence shown here is derived from an EMBL/GenBank/DDBJ whole genome shotgun (WGS) entry which is preliminary data.</text>
</comment>
<dbReference type="PANTHER" id="PTHR35788">
    <property type="entry name" value="EXPORTED PROTEIN-RELATED"/>
    <property type="match status" value="1"/>
</dbReference>
<sequence length="271" mass="32101">MKPKTRSLLRVKAGTVYYRIKRYIKWYFGKQKFATKKENTPLPYCIFTHSTPLYRKLKNVDMWLQQNKVKNIEIALKKLDGILILPGETFSYWKNIGKPTRHKGYVEGMVLYYGSFKTGIGGGLCQLSNLIYWCTLHSPLKVVERHRHSFDVFPDSNRTQPFRSGATCAYNYLDLQIYNATNNPYQLKLYLTDNKLMAEWRSNTCPNLQFHVYEKKHWITHEHWGGYLRHNLIYRKAFDLDNNLLADEYITENHAIMMYNPLLENPNKNNV</sequence>
<dbReference type="RefSeq" id="WP_151861324.1">
    <property type="nucleotide sequence ID" value="NZ_WBZC01000029.1"/>
</dbReference>
<name>A0A6I0FA76_9FIRM</name>
<dbReference type="Proteomes" id="UP000432715">
    <property type="component" value="Unassembled WGS sequence"/>
</dbReference>
<proteinExistence type="predicted"/>
<reference evidence="1 2" key="1">
    <citation type="submission" date="2019-10" db="EMBL/GenBank/DDBJ databases">
        <title>Alkaliphilus serpentinus sp. nov. and Alkaliphilus pronyensis sp. nov., two novel anaerobic alkaliphilic species isolated from the serpentinized-hosted hydrothermal field of the Prony Bay (New Caledonia).</title>
        <authorList>
            <person name="Postec A."/>
        </authorList>
    </citation>
    <scope>NUCLEOTIDE SEQUENCE [LARGE SCALE GENOMIC DNA]</scope>
    <source>
        <strain evidence="1 2">LacV</strain>
    </source>
</reference>
<protein>
    <submittedName>
        <fullName evidence="1">VanW family protein</fullName>
    </submittedName>
</protein>
<dbReference type="Pfam" id="PF04294">
    <property type="entry name" value="VanW"/>
    <property type="match status" value="1"/>
</dbReference>
<dbReference type="InterPro" id="IPR007391">
    <property type="entry name" value="Vancomycin_resist_VanW"/>
</dbReference>
<organism evidence="1 2">
    <name type="scientific">Alkaliphilus pronyensis</name>
    <dbReference type="NCBI Taxonomy" id="1482732"/>
    <lineage>
        <taxon>Bacteria</taxon>
        <taxon>Bacillati</taxon>
        <taxon>Bacillota</taxon>
        <taxon>Clostridia</taxon>
        <taxon>Peptostreptococcales</taxon>
        <taxon>Natronincolaceae</taxon>
        <taxon>Alkaliphilus</taxon>
    </lineage>
</organism>
<keyword evidence="2" id="KW-1185">Reference proteome</keyword>
<dbReference type="PANTHER" id="PTHR35788:SF1">
    <property type="entry name" value="EXPORTED PROTEIN"/>
    <property type="match status" value="1"/>
</dbReference>
<gene>
    <name evidence="1" type="ORF">F8154_09200</name>
</gene>
<dbReference type="OrthoDB" id="9797191at2"/>
<evidence type="ECO:0000313" key="2">
    <source>
        <dbReference type="Proteomes" id="UP000432715"/>
    </source>
</evidence>
<evidence type="ECO:0000313" key="1">
    <source>
        <dbReference type="EMBL" id="KAB3534387.1"/>
    </source>
</evidence>
<dbReference type="EMBL" id="WBZC01000029">
    <property type="protein sequence ID" value="KAB3534387.1"/>
    <property type="molecule type" value="Genomic_DNA"/>
</dbReference>
<dbReference type="InterPro" id="IPR052913">
    <property type="entry name" value="Glycopeptide_resist_protein"/>
</dbReference>